<dbReference type="OrthoDB" id="9811182at2"/>
<evidence type="ECO:0000313" key="2">
    <source>
        <dbReference type="EMBL" id="OXM99234.1"/>
    </source>
</evidence>
<dbReference type="AlphaFoldDB" id="A0A229VUB3"/>
<proteinExistence type="predicted"/>
<reference evidence="2 3" key="1">
    <citation type="submission" date="2017-05" db="EMBL/GenBank/DDBJ databases">
        <title>Bifidobacterium vansinderenii sp. nov.</title>
        <authorList>
            <person name="Lugli G.A."/>
            <person name="Duranti S."/>
            <person name="Mangifesta M."/>
        </authorList>
    </citation>
    <scope>NUCLEOTIDE SEQUENCE [LARGE SCALE GENOMIC DNA]</scope>
    <source>
        <strain evidence="2 3">Tam10B</strain>
    </source>
</reference>
<keyword evidence="2" id="KW-0808">Transferase</keyword>
<gene>
    <name evidence="2" type="ORF">Tam10B_2531</name>
</gene>
<accession>A0A229VUB3</accession>
<dbReference type="RefSeq" id="WP_093961603.1">
    <property type="nucleotide sequence ID" value="NZ_NEWD01000060.1"/>
</dbReference>
<comment type="caution">
    <text evidence="2">The sequence shown here is derived from an EMBL/GenBank/DDBJ whole genome shotgun (WGS) entry which is preliminary data.</text>
</comment>
<evidence type="ECO:0000259" key="1">
    <source>
        <dbReference type="Pfam" id="PF04230"/>
    </source>
</evidence>
<dbReference type="GO" id="GO:0016740">
    <property type="term" value="F:transferase activity"/>
    <property type="evidence" value="ECO:0007669"/>
    <property type="project" value="UniProtKB-KW"/>
</dbReference>
<keyword evidence="3" id="KW-1185">Reference proteome</keyword>
<dbReference type="Proteomes" id="UP000215433">
    <property type="component" value="Unassembled WGS sequence"/>
</dbReference>
<dbReference type="Pfam" id="PF04230">
    <property type="entry name" value="PS_pyruv_trans"/>
    <property type="match status" value="1"/>
</dbReference>
<protein>
    <submittedName>
        <fullName evidence="2">Polysaccharide pyruvyl transferase</fullName>
    </submittedName>
</protein>
<dbReference type="EMBL" id="NEWD01000060">
    <property type="protein sequence ID" value="OXM99234.1"/>
    <property type="molecule type" value="Genomic_DNA"/>
</dbReference>
<organism evidence="2 3">
    <name type="scientific">Bifidobacterium vansinderenii</name>
    <dbReference type="NCBI Taxonomy" id="1984871"/>
    <lineage>
        <taxon>Bacteria</taxon>
        <taxon>Bacillati</taxon>
        <taxon>Actinomycetota</taxon>
        <taxon>Actinomycetes</taxon>
        <taxon>Bifidobacteriales</taxon>
        <taxon>Bifidobacteriaceae</taxon>
        <taxon>Bifidobacterium</taxon>
    </lineage>
</organism>
<dbReference type="InterPro" id="IPR007345">
    <property type="entry name" value="Polysacch_pyruvyl_Trfase"/>
</dbReference>
<name>A0A229VUB3_9BIFI</name>
<feature type="domain" description="Polysaccharide pyruvyl transferase" evidence="1">
    <location>
        <begin position="16"/>
        <end position="306"/>
    </location>
</feature>
<evidence type="ECO:0000313" key="3">
    <source>
        <dbReference type="Proteomes" id="UP000215433"/>
    </source>
</evidence>
<sequence length="366" mass="42241">MSKYDMGILTFWDVPNYGTFAQAYALQCALARYCKDRDVKQIAYLDEKHYNAYYAKSAGRNFLRPEFYKSLWDLVNPNSSYNQRKATFPKYYLSIPHTERLTANELDRTEFNTLVLGSDIVWDYSFDIFDNDQRLFGVGIPAHKKVSYAASFGTIKPGSDYPQYVIDGVKALDFITVRDENSADIVEEITGNRPPVVLDPTWLWDFNNDDNVVAPKYENYIIVYGQDFSNAFIEQLCSYAKDNQLKLICLDCNNDQYDWCDVLIHQSDLTPFEWIGLFRHSSAIATSTFHGLTFSLIFNKKLAFCASDFILAKADNFLRKLGLYELLSVKGRDAREMLDYDWDYSGINAFIDAERRKSLDLVVNSL</sequence>